<dbReference type="OrthoDB" id="67700at2759"/>
<dbReference type="CTD" id="108713892"/>
<feature type="domain" description="C2" evidence="2">
    <location>
        <begin position="129"/>
        <end position="252"/>
    </location>
</feature>
<dbReference type="SUPFAM" id="SSF49562">
    <property type="entry name" value="C2 domain (Calcium/lipid-binding domain, CaLB)"/>
    <property type="match status" value="2"/>
</dbReference>
<dbReference type="PANTHER" id="PTHR10024:SF175">
    <property type="entry name" value="C2 DOMAIN-CONTAINING PROTEIN"/>
    <property type="match status" value="1"/>
</dbReference>
<evidence type="ECO:0000313" key="3">
    <source>
        <dbReference type="Proteomes" id="UP000186698"/>
    </source>
</evidence>
<dbReference type="InterPro" id="IPR000008">
    <property type="entry name" value="C2_dom"/>
</dbReference>
<dbReference type="GO" id="GO:0061891">
    <property type="term" value="F:calcium ion sensor activity"/>
    <property type="evidence" value="ECO:0000318"/>
    <property type="project" value="GO_Central"/>
</dbReference>
<organism evidence="3 4">
    <name type="scientific">Xenopus laevis</name>
    <name type="common">African clawed frog</name>
    <dbReference type="NCBI Taxonomy" id="8355"/>
    <lineage>
        <taxon>Eukaryota</taxon>
        <taxon>Metazoa</taxon>
        <taxon>Chordata</taxon>
        <taxon>Craniata</taxon>
        <taxon>Vertebrata</taxon>
        <taxon>Euteleostomi</taxon>
        <taxon>Amphibia</taxon>
        <taxon>Batrachia</taxon>
        <taxon>Anura</taxon>
        <taxon>Pipoidea</taxon>
        <taxon>Pipidae</taxon>
        <taxon>Xenopodinae</taxon>
        <taxon>Xenopus</taxon>
        <taxon>Xenopus</taxon>
    </lineage>
</organism>
<reference evidence="4" key="1">
    <citation type="submission" date="2025-08" db="UniProtKB">
        <authorList>
            <consortium name="RefSeq"/>
        </authorList>
    </citation>
    <scope>IDENTIFICATION</scope>
    <source>
        <strain evidence="4">J_2021</strain>
        <tissue evidence="4">Erythrocytes</tissue>
    </source>
</reference>
<dbReference type="Bgee" id="108713892">
    <property type="expression patterns" value="Expressed in stomach and 12 other cell types or tissues"/>
</dbReference>
<dbReference type="GO" id="GO:0048791">
    <property type="term" value="P:calcium ion-regulated exocytosis of neurotransmitter"/>
    <property type="evidence" value="ECO:0007669"/>
    <property type="project" value="TreeGrafter"/>
</dbReference>
<dbReference type="GO" id="GO:0017158">
    <property type="term" value="P:regulation of calcium ion-dependent exocytosis"/>
    <property type="evidence" value="ECO:0000318"/>
    <property type="project" value="GO_Central"/>
</dbReference>
<dbReference type="Pfam" id="PF00168">
    <property type="entry name" value="C2"/>
    <property type="match status" value="2"/>
</dbReference>
<dbReference type="AlphaFoldDB" id="A0A1L8GJL0"/>
<dbReference type="PANTHER" id="PTHR10024">
    <property type="entry name" value="SYNAPTOTAGMIN"/>
    <property type="match status" value="1"/>
</dbReference>
<feature type="domain" description="C2" evidence="2">
    <location>
        <begin position="261"/>
        <end position="392"/>
    </location>
</feature>
<dbReference type="GO" id="GO:0000149">
    <property type="term" value="F:SNARE binding"/>
    <property type="evidence" value="ECO:0000318"/>
    <property type="project" value="GO_Central"/>
</dbReference>
<dbReference type="FunFam" id="2.60.40.150:FF:000402">
    <property type="entry name" value="Uncharacterized protein"/>
    <property type="match status" value="1"/>
</dbReference>
<dbReference type="SMART" id="SM00239">
    <property type="entry name" value="C2"/>
    <property type="match status" value="2"/>
</dbReference>
<dbReference type="Gene3D" id="2.60.40.150">
    <property type="entry name" value="C2 domain"/>
    <property type="match status" value="2"/>
</dbReference>
<dbReference type="GO" id="GO:0030424">
    <property type="term" value="C:axon"/>
    <property type="evidence" value="ECO:0000318"/>
    <property type="project" value="GO_Central"/>
</dbReference>
<dbReference type="PROSITE" id="PS50004">
    <property type="entry name" value="C2"/>
    <property type="match status" value="2"/>
</dbReference>
<accession>A0A1L8GJL0</accession>
<evidence type="ECO:0000313" key="4">
    <source>
        <dbReference type="RefSeq" id="XP_018113071.1"/>
    </source>
</evidence>
<dbReference type="GO" id="GO:0031045">
    <property type="term" value="C:dense core granule"/>
    <property type="evidence" value="ECO:0000318"/>
    <property type="project" value="GO_Central"/>
</dbReference>
<dbReference type="STRING" id="8355.A0A1L8GJL0"/>
<dbReference type="GO" id="GO:2000300">
    <property type="term" value="P:regulation of synaptic vesicle exocytosis"/>
    <property type="evidence" value="ECO:0000318"/>
    <property type="project" value="GO_Central"/>
</dbReference>
<dbReference type="OMA" id="QIFRCCT"/>
<evidence type="ECO:0000259" key="2">
    <source>
        <dbReference type="PROSITE" id="PS50004"/>
    </source>
</evidence>
<dbReference type="FunFam" id="2.60.40.150:FF:000352">
    <property type="entry name" value="Uncharacterized protein"/>
    <property type="match status" value="1"/>
</dbReference>
<dbReference type="GO" id="GO:0005544">
    <property type="term" value="F:calcium-dependent phospholipid binding"/>
    <property type="evidence" value="ECO:0000318"/>
    <property type="project" value="GO_Central"/>
</dbReference>
<comment type="similarity">
    <text evidence="1">Belongs to the synaptotagmin family.</text>
</comment>
<dbReference type="KEGG" id="xla:108713892"/>
<dbReference type="GO" id="GO:0030276">
    <property type="term" value="F:clathrin binding"/>
    <property type="evidence" value="ECO:0007669"/>
    <property type="project" value="TreeGrafter"/>
</dbReference>
<evidence type="ECO:0000256" key="1">
    <source>
        <dbReference type="ARBA" id="ARBA00006996"/>
    </source>
</evidence>
<gene>
    <name evidence="4" type="primary">LOC108713892</name>
</gene>
<dbReference type="GO" id="GO:0070382">
    <property type="term" value="C:exocytic vesicle"/>
    <property type="evidence" value="ECO:0000318"/>
    <property type="project" value="GO_Central"/>
</dbReference>
<keyword evidence="3" id="KW-1185">Reference proteome</keyword>
<dbReference type="PaxDb" id="8355-A0A1L8GJL0"/>
<dbReference type="GO" id="GO:0016192">
    <property type="term" value="P:vesicle-mediated transport"/>
    <property type="evidence" value="ECO:0000318"/>
    <property type="project" value="GO_Central"/>
</dbReference>
<dbReference type="Proteomes" id="UP000186698">
    <property type="component" value="Chromosome 4L"/>
</dbReference>
<dbReference type="GeneID" id="108713892"/>
<dbReference type="GO" id="GO:0005509">
    <property type="term" value="F:calcium ion binding"/>
    <property type="evidence" value="ECO:0007669"/>
    <property type="project" value="TreeGrafter"/>
</dbReference>
<protein>
    <submittedName>
        <fullName evidence="4">Synaptotagmin-1</fullName>
    </submittedName>
</protein>
<dbReference type="RefSeq" id="XP_018113071.1">
    <property type="nucleotide sequence ID" value="XM_018257582.2"/>
</dbReference>
<sequence length="396" mass="45410">MLQIALSTFQIFLPFSNLVKYILLGVAIFLFLVAVFILVYNFYKYLLYRKSLARNEKTYLNGTHAEKKTTSNIILKSVAPSFLEITRKEQDSKIQLMRKEMEKLEERLTPSPPSTESLDDLDSNPPHMSRGKLKLSLYYDKKKMALLINVIEAIDLPEHSRDPFVRIKVFSKADDSSVQTIIHEWDTKVVKNSRNPVFVESFTCTLKESQLLSTSLKFEVKDFDKYSRHTLIGETRVALQGLKASKSLELYEDLQEKTKDVIGEVLISLKCLPTAQKIEVGILKFKTSSLSTISERDVYARIDVFTNQHKQKHQKSSLRAKSKVTVFNETFLFGLPDPGKTHCLILISLYETITNGRKLIGQTSLGNQDTKAEDGHWELMLQSLRQPVAKWHPLFI</sequence>
<proteinExistence type="inferred from homology"/>
<dbReference type="GO" id="GO:0048488">
    <property type="term" value="P:synaptic vesicle endocytosis"/>
    <property type="evidence" value="ECO:0007669"/>
    <property type="project" value="TreeGrafter"/>
</dbReference>
<dbReference type="GO" id="GO:0099502">
    <property type="term" value="P:calcium-dependent activation of synaptic vesicle fusion"/>
    <property type="evidence" value="ECO:0000318"/>
    <property type="project" value="GO_Central"/>
</dbReference>
<dbReference type="InterPro" id="IPR035892">
    <property type="entry name" value="C2_domain_sf"/>
</dbReference>
<dbReference type="GO" id="GO:0001786">
    <property type="term" value="F:phosphatidylserine binding"/>
    <property type="evidence" value="ECO:0007669"/>
    <property type="project" value="TreeGrafter"/>
</dbReference>
<dbReference type="GO" id="GO:0030672">
    <property type="term" value="C:synaptic vesicle membrane"/>
    <property type="evidence" value="ECO:0000318"/>
    <property type="project" value="GO_Central"/>
</dbReference>
<name>A0A1L8GJL0_XENLA</name>
<dbReference type="GO" id="GO:0005886">
    <property type="term" value="C:plasma membrane"/>
    <property type="evidence" value="ECO:0000318"/>
    <property type="project" value="GO_Central"/>
</dbReference>